<dbReference type="NCBIfam" id="TIGR01182">
    <property type="entry name" value="eda"/>
    <property type="match status" value="1"/>
</dbReference>
<comment type="pathway">
    <text evidence="1">Carbohydrate acid metabolism.</text>
</comment>
<evidence type="ECO:0000256" key="1">
    <source>
        <dbReference type="ARBA" id="ARBA00004761"/>
    </source>
</evidence>
<proteinExistence type="inferred from homology"/>
<comment type="subunit">
    <text evidence="3">Homotrimer.</text>
</comment>
<evidence type="ECO:0000256" key="4">
    <source>
        <dbReference type="ARBA" id="ARBA00023239"/>
    </source>
</evidence>
<evidence type="ECO:0000313" key="6">
    <source>
        <dbReference type="EMBL" id="MFC4402752.1"/>
    </source>
</evidence>
<dbReference type="PANTHER" id="PTHR30246">
    <property type="entry name" value="2-KETO-3-DEOXY-6-PHOSPHOGLUCONATE ALDOLASE"/>
    <property type="match status" value="1"/>
</dbReference>
<dbReference type="EMBL" id="JBHSDT010000004">
    <property type="protein sequence ID" value="MFC4402752.1"/>
    <property type="molecule type" value="Genomic_DNA"/>
</dbReference>
<dbReference type="Pfam" id="PF01081">
    <property type="entry name" value="Aldolase"/>
    <property type="match status" value="1"/>
</dbReference>
<evidence type="ECO:0000313" key="7">
    <source>
        <dbReference type="Proteomes" id="UP001595882"/>
    </source>
</evidence>
<reference evidence="7" key="1">
    <citation type="journal article" date="2019" name="Int. J. Syst. Evol. Microbiol.">
        <title>The Global Catalogue of Microorganisms (GCM) 10K type strain sequencing project: providing services to taxonomists for standard genome sequencing and annotation.</title>
        <authorList>
            <consortium name="The Broad Institute Genomics Platform"/>
            <consortium name="The Broad Institute Genome Sequencing Center for Infectious Disease"/>
            <person name="Wu L."/>
            <person name="Ma J."/>
        </authorList>
    </citation>
    <scope>NUCLEOTIDE SEQUENCE [LARGE SCALE GENOMIC DNA]</scope>
    <source>
        <strain evidence="7">CCUG 37865</strain>
    </source>
</reference>
<dbReference type="InterPro" id="IPR013785">
    <property type="entry name" value="Aldolase_TIM"/>
</dbReference>
<protein>
    <submittedName>
        <fullName evidence="6">Bifunctional 4-hydroxy-2-oxoglutarate aldolase/2-dehydro-3-deoxy-phosphogluconate aldolase</fullName>
    </submittedName>
</protein>
<dbReference type="PANTHER" id="PTHR30246:SF1">
    <property type="entry name" value="2-DEHYDRO-3-DEOXY-6-PHOSPHOGALACTONATE ALDOLASE-RELATED"/>
    <property type="match status" value="1"/>
</dbReference>
<evidence type="ECO:0000256" key="5">
    <source>
        <dbReference type="ARBA" id="ARBA00023277"/>
    </source>
</evidence>
<evidence type="ECO:0000256" key="2">
    <source>
        <dbReference type="ARBA" id="ARBA00006906"/>
    </source>
</evidence>
<comment type="similarity">
    <text evidence="2">Belongs to the KHG/KDPG aldolase family.</text>
</comment>
<keyword evidence="5" id="KW-0119">Carbohydrate metabolism</keyword>
<evidence type="ECO:0000256" key="3">
    <source>
        <dbReference type="ARBA" id="ARBA00011233"/>
    </source>
</evidence>
<sequence>MEVLQKIFENGLVGIIRGVHPEDILQVANALYNGGIHTLEITVDTPRVLHVIERLRNELPEEVIVGAGTVLDAETARAVIMAGSQFIFSPTVNIDTIQITKRYGIVSIPGAMTPTEILTAYETGGDVIKVFPSRAIGPDYIKDIKGPLPHIPLMPTGGVAQHNIMDYFKAGAVAVGLGGSLVQAKDKYSQADLAELTRKARAYRQILQQVRNGKERNNGEMTQ</sequence>
<dbReference type="CDD" id="cd00452">
    <property type="entry name" value="KDPG_aldolase"/>
    <property type="match status" value="1"/>
</dbReference>
<comment type="caution">
    <text evidence="6">The sequence shown here is derived from an EMBL/GenBank/DDBJ whole genome shotgun (WGS) entry which is preliminary data.</text>
</comment>
<keyword evidence="4" id="KW-0456">Lyase</keyword>
<name>A0ABV8WU09_9BACI</name>
<accession>A0ABV8WU09</accession>
<gene>
    <name evidence="6" type="ORF">ACFOY7_06670</name>
</gene>
<dbReference type="RefSeq" id="WP_390250633.1">
    <property type="nucleotide sequence ID" value="NZ_JBHSDT010000004.1"/>
</dbReference>
<dbReference type="SUPFAM" id="SSF51569">
    <property type="entry name" value="Aldolase"/>
    <property type="match status" value="1"/>
</dbReference>
<dbReference type="Proteomes" id="UP001595882">
    <property type="component" value="Unassembled WGS sequence"/>
</dbReference>
<dbReference type="Gene3D" id="3.20.20.70">
    <property type="entry name" value="Aldolase class I"/>
    <property type="match status" value="1"/>
</dbReference>
<organism evidence="6 7">
    <name type="scientific">Gracilibacillus xinjiangensis</name>
    <dbReference type="NCBI Taxonomy" id="1193282"/>
    <lineage>
        <taxon>Bacteria</taxon>
        <taxon>Bacillati</taxon>
        <taxon>Bacillota</taxon>
        <taxon>Bacilli</taxon>
        <taxon>Bacillales</taxon>
        <taxon>Bacillaceae</taxon>
        <taxon>Gracilibacillus</taxon>
    </lineage>
</organism>
<keyword evidence="7" id="KW-1185">Reference proteome</keyword>
<dbReference type="InterPro" id="IPR000887">
    <property type="entry name" value="Aldlse_KDPG_KHG"/>
</dbReference>